<organism evidence="1">
    <name type="scientific">Prevotella sp. GTC17253</name>
    <dbReference type="NCBI Taxonomy" id="3236793"/>
    <lineage>
        <taxon>Bacteria</taxon>
        <taxon>Pseudomonadati</taxon>
        <taxon>Bacteroidota</taxon>
        <taxon>Bacteroidia</taxon>
        <taxon>Bacteroidales</taxon>
        <taxon>Prevotellaceae</taxon>
        <taxon>Prevotella</taxon>
    </lineage>
</organism>
<accession>A0AB33IV22</accession>
<sequence>MEKIIIIIEKSKDYFDAYSDTCDGIYAAGASIEEVKKDALQAIELIKKNLPEDRWPRQIKGEYEIEWKLDVPSFLDYYSEFMSLAGMERVTGINQKQLSNYLNHRAIPRRKQADRIMNGIHKFATELLSITL</sequence>
<protein>
    <recommendedName>
        <fullName evidence="2">Type II toxin-antitoxin system HicB family antitoxin</fullName>
    </recommendedName>
</protein>
<evidence type="ECO:0000313" key="1">
    <source>
        <dbReference type="EMBL" id="BFO71873.1"/>
    </source>
</evidence>
<proteinExistence type="predicted"/>
<reference evidence="1" key="1">
    <citation type="submission" date="2024-07" db="EMBL/GenBank/DDBJ databases">
        <title>Complete genome sequence of Prevotella sp. YM-2024 GTC17253.</title>
        <authorList>
            <person name="Hayashi M."/>
            <person name="Muto Y."/>
            <person name="Tanaka K."/>
            <person name="Niwa H."/>
        </authorList>
    </citation>
    <scope>NUCLEOTIDE SEQUENCE</scope>
    <source>
        <strain evidence="1">GTC17253</strain>
    </source>
</reference>
<evidence type="ECO:0008006" key="2">
    <source>
        <dbReference type="Google" id="ProtNLM"/>
    </source>
</evidence>
<dbReference type="EMBL" id="AP035785">
    <property type="protein sequence ID" value="BFO71873.1"/>
    <property type="molecule type" value="Genomic_DNA"/>
</dbReference>
<gene>
    <name evidence="1" type="ORF">GTC17253_18390</name>
</gene>
<name>A0AB33IV22_9BACT</name>
<dbReference type="AlphaFoldDB" id="A0AB33IV22"/>